<evidence type="ECO:0000313" key="10">
    <source>
        <dbReference type="EMBL" id="KAI3853712.1"/>
    </source>
</evidence>
<dbReference type="Gene3D" id="2.40.70.10">
    <property type="entry name" value="Acid Proteases"/>
    <property type="match status" value="2"/>
</dbReference>
<feature type="active site" evidence="6">
    <location>
        <position position="284"/>
    </location>
</feature>
<keyword evidence="8" id="KW-0732">Signal</keyword>
<protein>
    <recommendedName>
        <fullName evidence="9">Peptidase A1 domain-containing protein</fullName>
    </recommendedName>
</protein>
<proteinExistence type="inferred from homology"/>
<dbReference type="CDD" id="cd05476">
    <property type="entry name" value="pepsin_A_like_plant"/>
    <property type="match status" value="1"/>
</dbReference>
<keyword evidence="2 7" id="KW-0645">Protease</keyword>
<evidence type="ECO:0000256" key="6">
    <source>
        <dbReference type="PIRSR" id="PIRSR601461-1"/>
    </source>
</evidence>
<evidence type="ECO:0000259" key="9">
    <source>
        <dbReference type="PROSITE" id="PS51767"/>
    </source>
</evidence>
<organism evidence="10 11">
    <name type="scientific">Papaver atlanticum</name>
    <dbReference type="NCBI Taxonomy" id="357466"/>
    <lineage>
        <taxon>Eukaryota</taxon>
        <taxon>Viridiplantae</taxon>
        <taxon>Streptophyta</taxon>
        <taxon>Embryophyta</taxon>
        <taxon>Tracheophyta</taxon>
        <taxon>Spermatophyta</taxon>
        <taxon>Magnoliopsida</taxon>
        <taxon>Ranunculales</taxon>
        <taxon>Papaveraceae</taxon>
        <taxon>Papaveroideae</taxon>
        <taxon>Papaver</taxon>
    </lineage>
</organism>
<dbReference type="InterPro" id="IPR001969">
    <property type="entry name" value="Aspartic_peptidase_AS"/>
</dbReference>
<accession>A0AAD4S2S9</accession>
<dbReference type="Pfam" id="PF14543">
    <property type="entry name" value="TAXi_N"/>
    <property type="match status" value="1"/>
</dbReference>
<keyword evidence="5" id="KW-0325">Glycoprotein</keyword>
<dbReference type="InterPro" id="IPR034161">
    <property type="entry name" value="Pepsin-like_plant"/>
</dbReference>
<evidence type="ECO:0000313" key="11">
    <source>
        <dbReference type="Proteomes" id="UP001202328"/>
    </source>
</evidence>
<comment type="similarity">
    <text evidence="1 7">Belongs to the peptidase A1 family.</text>
</comment>
<evidence type="ECO:0000256" key="3">
    <source>
        <dbReference type="ARBA" id="ARBA00022750"/>
    </source>
</evidence>
<keyword evidence="11" id="KW-1185">Reference proteome</keyword>
<evidence type="ECO:0000256" key="8">
    <source>
        <dbReference type="SAM" id="SignalP"/>
    </source>
</evidence>
<comment type="caution">
    <text evidence="10">The sequence shown here is derived from an EMBL/GenBank/DDBJ whole genome shotgun (WGS) entry which is preliminary data.</text>
</comment>
<dbReference type="InterPro" id="IPR033121">
    <property type="entry name" value="PEPTIDASE_A1"/>
</dbReference>
<dbReference type="PANTHER" id="PTHR13683">
    <property type="entry name" value="ASPARTYL PROTEASES"/>
    <property type="match status" value="1"/>
</dbReference>
<dbReference type="GO" id="GO:0004190">
    <property type="term" value="F:aspartic-type endopeptidase activity"/>
    <property type="evidence" value="ECO:0007669"/>
    <property type="project" value="UniProtKB-KW"/>
</dbReference>
<name>A0AAD4S2S9_9MAGN</name>
<reference evidence="10" key="1">
    <citation type="submission" date="2022-04" db="EMBL/GenBank/DDBJ databases">
        <title>A functionally conserved STORR gene fusion in Papaver species that diverged 16.8 million years ago.</title>
        <authorList>
            <person name="Catania T."/>
        </authorList>
    </citation>
    <scope>NUCLEOTIDE SEQUENCE</scope>
    <source>
        <strain evidence="10">S-188037</strain>
    </source>
</reference>
<feature type="domain" description="Peptidase A1" evidence="9">
    <location>
        <begin position="67"/>
        <end position="401"/>
    </location>
</feature>
<evidence type="ECO:0000256" key="2">
    <source>
        <dbReference type="ARBA" id="ARBA00022670"/>
    </source>
</evidence>
<dbReference type="AlphaFoldDB" id="A0AAD4S2S9"/>
<dbReference type="InterPro" id="IPR021109">
    <property type="entry name" value="Peptidase_aspartic_dom_sf"/>
</dbReference>
<keyword evidence="4 7" id="KW-0378">Hydrolase</keyword>
<dbReference type="InterPro" id="IPR032861">
    <property type="entry name" value="TAXi_N"/>
</dbReference>
<evidence type="ECO:0000256" key="1">
    <source>
        <dbReference type="ARBA" id="ARBA00007447"/>
    </source>
</evidence>
<dbReference type="Proteomes" id="UP001202328">
    <property type="component" value="Unassembled WGS sequence"/>
</dbReference>
<feature type="active site" evidence="6">
    <location>
        <position position="85"/>
    </location>
</feature>
<evidence type="ECO:0000256" key="5">
    <source>
        <dbReference type="ARBA" id="ARBA00023180"/>
    </source>
</evidence>
<dbReference type="PROSITE" id="PS00141">
    <property type="entry name" value="ASP_PROTEASE"/>
    <property type="match status" value="1"/>
</dbReference>
<dbReference type="PANTHER" id="PTHR13683:SF768">
    <property type="entry name" value="EUKARYOTIC ASPARTYL PROTEASE FAMILY PROTEIN"/>
    <property type="match status" value="1"/>
</dbReference>
<dbReference type="InterPro" id="IPR032799">
    <property type="entry name" value="TAXi_C"/>
</dbReference>
<dbReference type="SUPFAM" id="SSF50630">
    <property type="entry name" value="Acid proteases"/>
    <property type="match status" value="1"/>
</dbReference>
<dbReference type="GO" id="GO:0006508">
    <property type="term" value="P:proteolysis"/>
    <property type="evidence" value="ECO:0007669"/>
    <property type="project" value="UniProtKB-KW"/>
</dbReference>
<gene>
    <name evidence="10" type="ORF">MKW98_025229</name>
</gene>
<sequence length="462" mass="50548">MRNPYIFFFALVLVLSWIVCVSGGGGVFQVNHKFGKKNYWSLTDLKVHDTNRHAAINVPLAQGHGIYYTKLAIGSPPRDYFLIVDTGSDVFLVTCAKCAPCYPTYTDSNPTLNYYDPKLSSTSSLVPCSSSSNKVCGYNIGYGDGSTSTGYFVRDIIGYDQISGDFQTTIRNADVSFGCGMKVTGNLGNLSLDGLIGFGASSTSFLSHLASEGKVSKKFAHCLDGRNGGGIFVIGDIVGPPLKMTPLIPNGPLYNVIMKSIQVGNSVLDISQFEAGEGKGTIVDSGTTLAYLPGPIFNPLRLMILTSQVNLSTRIVNDHYGCFEFHKSLDDSFPSVTLSFENSLELKVYPHDYLIPNHEWYYCLGWQDSRRLKSDLIILGDLVLNNKLVLYDLENQALRVSECSSTIGLKDEESGAIYQAGGSNNLSSYPTRYNKHISSSPAQHFGRVIQLVLLSFMLYNCV</sequence>
<dbReference type="InterPro" id="IPR001461">
    <property type="entry name" value="Aspartic_peptidase_A1"/>
</dbReference>
<dbReference type="Pfam" id="PF14541">
    <property type="entry name" value="TAXi_C"/>
    <property type="match status" value="1"/>
</dbReference>
<feature type="chain" id="PRO_5042112757" description="Peptidase A1 domain-containing protein" evidence="8">
    <location>
        <begin position="24"/>
        <end position="462"/>
    </location>
</feature>
<dbReference type="PROSITE" id="PS51767">
    <property type="entry name" value="PEPTIDASE_A1"/>
    <property type="match status" value="1"/>
</dbReference>
<feature type="signal peptide" evidence="8">
    <location>
        <begin position="1"/>
        <end position="23"/>
    </location>
</feature>
<dbReference type="EMBL" id="JAJJMB010015535">
    <property type="protein sequence ID" value="KAI3853712.1"/>
    <property type="molecule type" value="Genomic_DNA"/>
</dbReference>
<evidence type="ECO:0000256" key="7">
    <source>
        <dbReference type="RuleBase" id="RU000454"/>
    </source>
</evidence>
<dbReference type="PRINTS" id="PR00792">
    <property type="entry name" value="PEPSIN"/>
</dbReference>
<evidence type="ECO:0000256" key="4">
    <source>
        <dbReference type="ARBA" id="ARBA00022801"/>
    </source>
</evidence>
<keyword evidence="3 7" id="KW-0064">Aspartyl protease</keyword>